<evidence type="ECO:0000313" key="2">
    <source>
        <dbReference type="EMBL" id="JAP96188.1"/>
    </source>
</evidence>
<sequence>MISAGLSNQKAIQGLYEQEIGLKTKQKNTALMMAAATGNQEICQLLKSEIFMQNIDGVTALMFCCAQGYEKCVHILLEEKDLKDKNGMTAAMYAAASGKYNCLSMLLNSEINTVDNHGNYCLTHALHSLRYATQIQDEQVQKQYIKDCELCIKVLFPLQKDILDENTALMECAAAGLINYCRQLPEQIGRQNKSLKTALMFAAENSHLSCCKFLLKEIAMQDKNGMTALMYAIKADNIQIIQLLIEAEESIIDKQNSTCLMYAAQAGNLAVCNLFSSHLMKQNVNGESALFHCCKNNQFQLLEFFRDEIDLVDKNLKNALMVAAEHDAFECIEFLTQLKQKRDKHGQIASFYAAKANSYQSIMQLMMMEPHVYKTGAAVIFVAIANNSYKVVKLLIDTARAKSQLFEKEFTAQEVILAQKQLKLKTKNFCQYLDGLDCLQLAVYAQSSECIRLLVPYFKQSTFNGLSPLMLCAQLDIEIDNKAILALVEQFSGRFLQKDQDGLAEGTTALMIACGLNVENSSLIQCLIAFERDFVNKNGKRA</sequence>
<accession>A0A146KJ44</accession>
<dbReference type="InterPro" id="IPR002110">
    <property type="entry name" value="Ankyrin_rpt"/>
</dbReference>
<feature type="non-terminal residue" evidence="2">
    <location>
        <position position="542"/>
    </location>
</feature>
<evidence type="ECO:0000256" key="1">
    <source>
        <dbReference type="PROSITE-ProRule" id="PRU00023"/>
    </source>
</evidence>
<dbReference type="SUPFAM" id="SSF48403">
    <property type="entry name" value="Ankyrin repeat"/>
    <property type="match status" value="3"/>
</dbReference>
<reference evidence="2" key="1">
    <citation type="submission" date="2015-07" db="EMBL/GenBank/DDBJ databases">
        <title>Adaptation to a free-living lifestyle via gene acquisitions in the diplomonad Trepomonas sp. PC1.</title>
        <authorList>
            <person name="Xu F."/>
            <person name="Jerlstrom-Hultqvist J."/>
            <person name="Kolisko M."/>
            <person name="Simpson A.G.B."/>
            <person name="Roger A.J."/>
            <person name="Svard S.G."/>
            <person name="Andersson J.O."/>
        </authorList>
    </citation>
    <scope>NUCLEOTIDE SEQUENCE</scope>
    <source>
        <strain evidence="2">PC1</strain>
    </source>
</reference>
<feature type="repeat" description="ANK" evidence="1">
    <location>
        <begin position="224"/>
        <end position="256"/>
    </location>
</feature>
<protein>
    <submittedName>
        <fullName evidence="2">Ankyrin repeat-containing protein</fullName>
    </submittedName>
</protein>
<name>A0A146KJ44_9EUKA</name>
<dbReference type="AlphaFoldDB" id="A0A146KJ44"/>
<dbReference type="PANTHER" id="PTHR24120:SF4">
    <property type="entry name" value="GH07239P"/>
    <property type="match status" value="1"/>
</dbReference>
<dbReference type="PANTHER" id="PTHR24120">
    <property type="entry name" value="GH07239P"/>
    <property type="match status" value="1"/>
</dbReference>
<dbReference type="InterPro" id="IPR036770">
    <property type="entry name" value="Ankyrin_rpt-contain_sf"/>
</dbReference>
<dbReference type="Gene3D" id="1.25.40.20">
    <property type="entry name" value="Ankyrin repeat-containing domain"/>
    <property type="match status" value="5"/>
</dbReference>
<keyword evidence="1" id="KW-0040">ANK repeat</keyword>
<organism evidence="2">
    <name type="scientific">Trepomonas sp. PC1</name>
    <dbReference type="NCBI Taxonomy" id="1076344"/>
    <lineage>
        <taxon>Eukaryota</taxon>
        <taxon>Metamonada</taxon>
        <taxon>Diplomonadida</taxon>
        <taxon>Hexamitidae</taxon>
        <taxon>Hexamitinae</taxon>
        <taxon>Trepomonas</taxon>
    </lineage>
</organism>
<dbReference type="PROSITE" id="PS50297">
    <property type="entry name" value="ANK_REP_REGION"/>
    <property type="match status" value="1"/>
</dbReference>
<dbReference type="EMBL" id="GDID01000418">
    <property type="protein sequence ID" value="JAP96188.1"/>
    <property type="molecule type" value="Transcribed_RNA"/>
</dbReference>
<dbReference type="Pfam" id="PF12796">
    <property type="entry name" value="Ank_2"/>
    <property type="match status" value="4"/>
</dbReference>
<proteinExistence type="predicted"/>
<dbReference type="PROSITE" id="PS50088">
    <property type="entry name" value="ANK_REPEAT"/>
    <property type="match status" value="1"/>
</dbReference>
<gene>
    <name evidence="2" type="ORF">TPC1_10559</name>
</gene>
<dbReference type="SMART" id="SM00248">
    <property type="entry name" value="ANK"/>
    <property type="match status" value="12"/>
</dbReference>